<keyword evidence="2" id="KW-0813">Transport</keyword>
<evidence type="ECO:0000256" key="7">
    <source>
        <dbReference type="ARBA" id="ARBA00022989"/>
    </source>
</evidence>
<evidence type="ECO:0000256" key="2">
    <source>
        <dbReference type="ARBA" id="ARBA00022448"/>
    </source>
</evidence>
<keyword evidence="7 9" id="KW-1133">Transmembrane helix</keyword>
<dbReference type="PROSITE" id="PS50893">
    <property type="entry name" value="ABC_TRANSPORTER_2"/>
    <property type="match status" value="1"/>
</dbReference>
<dbReference type="Proteomes" id="UP000003288">
    <property type="component" value="Unassembled WGS sequence"/>
</dbReference>
<dbReference type="InterPro" id="IPR003439">
    <property type="entry name" value="ABC_transporter-like_ATP-bd"/>
</dbReference>
<sequence>MKKYKSVILLWKYIIKDKKYKFKFIILFLLMILSIFADIVSIGAIIPFLGALTNPDILLQKEWFKIFVEIFKINSENDLIFKITILFILVALSASLIKLLLLYFNSKISAELGIELKSKIFEKTLCQSYEYHISHNSSELISLVTEKINRVIQSGILHVLMFFTSFFSALAIIFTLICINTIVAIIAFFVLGGGYILIGYLVRKKILKNGEVIKSNQPKAVKLLQEGLGGIRDIIIDNNQLIFISNYKKIASKIEYANMNNMLLSSMPKSIMEGLGITLIAALAYYLKVIEGNEQVLPILGALALGAQKLLPILQQMFTSWSFINAGLPLIEEVIEHLNLNQTVCFDNKEDKLSFKKDIKLKNISFSYDSKKLVLDNINLIIKKGQKVGFIGKTGSGKSTLIDIIMGLLKPKSGEIFIDDVLLDDYKIKLWQKNIAHVPQFIFLSDASIAENIAFGIPKEKIDMEKVIESAKKAALHDFIESLPNKYNTFVGERGVQLSGGQRQRIGIARALYKNAEVIVLDEATSALDNETEKSVMKSINKLNKNLTILMIAHRLSTLEECDVIYRLENGRIIETINDKKGLI</sequence>
<dbReference type="PANTHER" id="PTHR24221">
    <property type="entry name" value="ATP-BINDING CASSETTE SUB-FAMILY B"/>
    <property type="match status" value="1"/>
</dbReference>
<comment type="caution">
    <text evidence="12">The sequence shown here is derived from an EMBL/GenBank/DDBJ whole genome shotgun (WGS) entry which is preliminary data.</text>
</comment>
<feature type="domain" description="ABC transporter" evidence="10">
    <location>
        <begin position="359"/>
        <end position="584"/>
    </location>
</feature>
<dbReference type="SMART" id="SM00382">
    <property type="entry name" value="AAA"/>
    <property type="match status" value="1"/>
</dbReference>
<dbReference type="InterPro" id="IPR039421">
    <property type="entry name" value="Type_1_exporter"/>
</dbReference>
<dbReference type="InterPro" id="IPR027417">
    <property type="entry name" value="P-loop_NTPase"/>
</dbReference>
<evidence type="ECO:0000256" key="9">
    <source>
        <dbReference type="SAM" id="Phobius"/>
    </source>
</evidence>
<comment type="subcellular location">
    <subcellularLocation>
        <location evidence="1">Cell membrane</location>
        <topology evidence="1">Multi-pass membrane protein</topology>
    </subcellularLocation>
</comment>
<keyword evidence="6" id="KW-0067">ATP-binding</keyword>
<dbReference type="FunFam" id="3.40.50.300:FF:000221">
    <property type="entry name" value="Multidrug ABC transporter ATP-binding protein"/>
    <property type="match status" value="1"/>
</dbReference>
<keyword evidence="4 9" id="KW-0812">Transmembrane</keyword>
<dbReference type="InterPro" id="IPR011527">
    <property type="entry name" value="ABC1_TM_dom"/>
</dbReference>
<gene>
    <name evidence="12" type="ORF">CMTB2_04412</name>
</gene>
<dbReference type="PANTHER" id="PTHR24221:SF654">
    <property type="entry name" value="ATP-BINDING CASSETTE SUB-FAMILY B MEMBER 6"/>
    <property type="match status" value="1"/>
</dbReference>
<dbReference type="SUPFAM" id="SSF90123">
    <property type="entry name" value="ABC transporter transmembrane region"/>
    <property type="match status" value="1"/>
</dbReference>
<keyword evidence="5" id="KW-0547">Nucleotide-binding</keyword>
<feature type="transmembrane region" description="Helical" evidence="9">
    <location>
        <begin position="182"/>
        <end position="202"/>
    </location>
</feature>
<dbReference type="EMBL" id="ABCJ01000008">
    <property type="protein sequence ID" value="EDM23168.1"/>
    <property type="molecule type" value="Genomic_DNA"/>
</dbReference>
<feature type="transmembrane region" description="Helical" evidence="9">
    <location>
        <begin position="79"/>
        <end position="104"/>
    </location>
</feature>
<accession>A0AAI9AGC9</accession>
<dbReference type="Pfam" id="PF00664">
    <property type="entry name" value="ABC_membrane"/>
    <property type="match status" value="1"/>
</dbReference>
<evidence type="ECO:0000256" key="8">
    <source>
        <dbReference type="ARBA" id="ARBA00023136"/>
    </source>
</evidence>
<dbReference type="RefSeq" id="WP_007475149.1">
    <property type="nucleotide sequence ID" value="NZ_ABCJ01000008.1"/>
</dbReference>
<name>A0AAI9AGC9_9BACT</name>
<evidence type="ECO:0000256" key="4">
    <source>
        <dbReference type="ARBA" id="ARBA00022692"/>
    </source>
</evidence>
<dbReference type="GO" id="GO:0016887">
    <property type="term" value="F:ATP hydrolysis activity"/>
    <property type="evidence" value="ECO:0007669"/>
    <property type="project" value="InterPro"/>
</dbReference>
<dbReference type="AlphaFoldDB" id="A0AAI9AGC9"/>
<proteinExistence type="predicted"/>
<evidence type="ECO:0000313" key="13">
    <source>
        <dbReference type="Proteomes" id="UP000003288"/>
    </source>
</evidence>
<keyword evidence="3" id="KW-1003">Cell membrane</keyword>
<dbReference type="GO" id="GO:0005524">
    <property type="term" value="F:ATP binding"/>
    <property type="evidence" value="ECO:0007669"/>
    <property type="project" value="UniProtKB-KW"/>
</dbReference>
<evidence type="ECO:0000256" key="5">
    <source>
        <dbReference type="ARBA" id="ARBA00022741"/>
    </source>
</evidence>
<dbReference type="Gene3D" id="1.20.1560.10">
    <property type="entry name" value="ABC transporter type 1, transmembrane domain"/>
    <property type="match status" value="1"/>
</dbReference>
<reference evidence="12 13" key="1">
    <citation type="journal article" date="2011" name="Stand. Genomic Sci.">
        <title>Draft genome sequence of Caminibacter mediatlanticus strain TB-2, an epsilonproteobacterium isolated from a deep-sea hydrothermal vent.</title>
        <authorList>
            <person name="Giovannelli D."/>
            <person name="Ferriera S."/>
            <person name="Johnson J."/>
            <person name="Kravitz S."/>
            <person name="Perez-Rodriguez I."/>
            <person name="Ricci J."/>
            <person name="O'Brien C."/>
            <person name="Voordeckers J.W."/>
            <person name="Bini E."/>
            <person name="Vetriani C."/>
        </authorList>
    </citation>
    <scope>NUCLEOTIDE SEQUENCE [LARGE SCALE GENOMIC DNA]</scope>
    <source>
        <strain evidence="12 13">TB-2</strain>
    </source>
</reference>
<evidence type="ECO:0000259" key="11">
    <source>
        <dbReference type="PROSITE" id="PS50929"/>
    </source>
</evidence>
<dbReference type="GO" id="GO:0005886">
    <property type="term" value="C:plasma membrane"/>
    <property type="evidence" value="ECO:0007669"/>
    <property type="project" value="UniProtKB-SubCell"/>
</dbReference>
<evidence type="ECO:0000256" key="3">
    <source>
        <dbReference type="ARBA" id="ARBA00022475"/>
    </source>
</evidence>
<feature type="transmembrane region" description="Helical" evidence="9">
    <location>
        <begin position="270"/>
        <end position="287"/>
    </location>
</feature>
<organism evidence="12 13">
    <name type="scientific">Caminibacter mediatlanticus TB-2</name>
    <dbReference type="NCBI Taxonomy" id="391592"/>
    <lineage>
        <taxon>Bacteria</taxon>
        <taxon>Pseudomonadati</taxon>
        <taxon>Campylobacterota</taxon>
        <taxon>Epsilonproteobacteria</taxon>
        <taxon>Nautiliales</taxon>
        <taxon>Nautiliaceae</taxon>
        <taxon>Caminibacter</taxon>
    </lineage>
</organism>
<evidence type="ECO:0000256" key="6">
    <source>
        <dbReference type="ARBA" id="ARBA00022840"/>
    </source>
</evidence>
<feature type="transmembrane region" description="Helical" evidence="9">
    <location>
        <begin position="156"/>
        <end position="176"/>
    </location>
</feature>
<evidence type="ECO:0000256" key="1">
    <source>
        <dbReference type="ARBA" id="ARBA00004651"/>
    </source>
</evidence>
<dbReference type="InterPro" id="IPR017871">
    <property type="entry name" value="ABC_transporter-like_CS"/>
</dbReference>
<evidence type="ECO:0000313" key="12">
    <source>
        <dbReference type="EMBL" id="EDM23168.1"/>
    </source>
</evidence>
<dbReference type="Gene3D" id="3.40.50.300">
    <property type="entry name" value="P-loop containing nucleotide triphosphate hydrolases"/>
    <property type="match status" value="1"/>
</dbReference>
<dbReference type="InterPro" id="IPR036640">
    <property type="entry name" value="ABC1_TM_sf"/>
</dbReference>
<dbReference type="InterPro" id="IPR003593">
    <property type="entry name" value="AAA+_ATPase"/>
</dbReference>
<dbReference type="SUPFAM" id="SSF52540">
    <property type="entry name" value="P-loop containing nucleoside triphosphate hydrolases"/>
    <property type="match status" value="1"/>
</dbReference>
<evidence type="ECO:0000259" key="10">
    <source>
        <dbReference type="PROSITE" id="PS50893"/>
    </source>
</evidence>
<dbReference type="Pfam" id="PF00005">
    <property type="entry name" value="ABC_tran"/>
    <property type="match status" value="1"/>
</dbReference>
<dbReference type="GO" id="GO:0034040">
    <property type="term" value="F:ATPase-coupled lipid transmembrane transporter activity"/>
    <property type="evidence" value="ECO:0007669"/>
    <property type="project" value="TreeGrafter"/>
</dbReference>
<feature type="transmembrane region" description="Helical" evidence="9">
    <location>
        <begin position="24"/>
        <end position="49"/>
    </location>
</feature>
<dbReference type="GO" id="GO:0140359">
    <property type="term" value="F:ABC-type transporter activity"/>
    <property type="evidence" value="ECO:0007669"/>
    <property type="project" value="InterPro"/>
</dbReference>
<dbReference type="PROSITE" id="PS50929">
    <property type="entry name" value="ABC_TM1F"/>
    <property type="match status" value="1"/>
</dbReference>
<feature type="domain" description="ABC transmembrane type-1" evidence="11">
    <location>
        <begin position="25"/>
        <end position="326"/>
    </location>
</feature>
<dbReference type="PROSITE" id="PS00211">
    <property type="entry name" value="ABC_TRANSPORTER_1"/>
    <property type="match status" value="1"/>
</dbReference>
<protein>
    <submittedName>
        <fullName evidence="12">ATPase</fullName>
    </submittedName>
</protein>
<keyword evidence="8 9" id="KW-0472">Membrane</keyword>